<evidence type="ECO:0000313" key="3">
    <source>
        <dbReference type="Proteomes" id="UP000292424"/>
    </source>
</evidence>
<dbReference type="Gene3D" id="3.55.50.30">
    <property type="match status" value="1"/>
</dbReference>
<evidence type="ECO:0000313" key="2">
    <source>
        <dbReference type="EMBL" id="QES88742.1"/>
    </source>
</evidence>
<organism evidence="2 3">
    <name type="scientific">Rhizosphaericola mali</name>
    <dbReference type="NCBI Taxonomy" id="2545455"/>
    <lineage>
        <taxon>Bacteria</taxon>
        <taxon>Pseudomonadati</taxon>
        <taxon>Bacteroidota</taxon>
        <taxon>Chitinophagia</taxon>
        <taxon>Chitinophagales</taxon>
        <taxon>Chitinophagaceae</taxon>
        <taxon>Rhizosphaericola</taxon>
    </lineage>
</organism>
<dbReference type="RefSeq" id="WP_131329708.1">
    <property type="nucleotide sequence ID" value="NZ_CP044016.1"/>
</dbReference>
<sequence>MHWIEKRKEILFDKLLKRTITASELRELDLLGHLKDDDTILEHLDKWQNQNLSENDGLPKTSDIDIENLVGQIRQKKTYRKKIRVLLSCACMGLFVILLVLFSHYNFKEQQEPEVFIGKNCSILAPDRDLDQKYFACDVEMKNLFQKRVDNKFLGGIFRFNNLEFSQQPTGILKLSIRPNVHFNFPQNSFVTISTPPKRQAIISLPSGLSIRLDGGSKLHYLINPKDSSVIYCRLEGQAYVKFPENNGGKMLALENYNSQILTYGGEFMVRSEYGYSKAVRLNGEVSLATLQEPKGKPLTQRKNMMEVYHINGAKNKIKDSFTYSSLETTTALNWTKTVRHYNNESIRTFLLEMERWYGFTIESVSCLPKDRKISAAICQDATLEEVFAAVSKKGITIYQNNGMYTFCPPAGRLKKQINNVTYIRPILHMKMDAL</sequence>
<dbReference type="GO" id="GO:0016989">
    <property type="term" value="F:sigma factor antagonist activity"/>
    <property type="evidence" value="ECO:0007669"/>
    <property type="project" value="TreeGrafter"/>
</dbReference>
<dbReference type="KEGG" id="arac:E0W69_008795"/>
<dbReference type="EMBL" id="CP044016">
    <property type="protein sequence ID" value="QES88742.1"/>
    <property type="molecule type" value="Genomic_DNA"/>
</dbReference>
<keyword evidence="3" id="KW-1185">Reference proteome</keyword>
<name>A0A5P2G4J6_9BACT</name>
<reference evidence="2 3" key="1">
    <citation type="submission" date="2019-09" db="EMBL/GenBank/DDBJ databases">
        <title>Complete genome sequence of Arachidicoccus sp. B3-10 isolated from apple orchard soil.</title>
        <authorList>
            <person name="Kim H.S."/>
            <person name="Han K.-I."/>
            <person name="Suh M.K."/>
            <person name="Lee K.C."/>
            <person name="Eom M.K."/>
            <person name="Kim J.-S."/>
            <person name="Kang S.W."/>
            <person name="Sin Y."/>
            <person name="Lee J.-S."/>
        </authorList>
    </citation>
    <scope>NUCLEOTIDE SEQUENCE [LARGE SCALE GENOMIC DNA]</scope>
    <source>
        <strain evidence="2 3">B3-10</strain>
    </source>
</reference>
<dbReference type="PANTHER" id="PTHR30273">
    <property type="entry name" value="PERIPLASMIC SIGNAL SENSOR AND SIGMA FACTOR ACTIVATOR FECR-RELATED"/>
    <property type="match status" value="1"/>
</dbReference>
<dbReference type="InterPro" id="IPR012373">
    <property type="entry name" value="Ferrdict_sens_TM"/>
</dbReference>
<keyword evidence="1" id="KW-1133">Transmembrane helix</keyword>
<dbReference type="OrthoDB" id="663025at2"/>
<dbReference type="PANTHER" id="PTHR30273:SF2">
    <property type="entry name" value="PROTEIN FECR"/>
    <property type="match status" value="1"/>
</dbReference>
<proteinExistence type="predicted"/>
<gene>
    <name evidence="2" type="ORF">E0W69_008795</name>
</gene>
<keyword evidence="1" id="KW-0472">Membrane</keyword>
<dbReference type="AlphaFoldDB" id="A0A5P2G4J6"/>
<dbReference type="Proteomes" id="UP000292424">
    <property type="component" value="Chromosome"/>
</dbReference>
<accession>A0A5P2G4J6</accession>
<dbReference type="Gene3D" id="2.60.120.1440">
    <property type="match status" value="1"/>
</dbReference>
<protein>
    <submittedName>
        <fullName evidence="2">DUF4974 domain-containing protein</fullName>
    </submittedName>
</protein>
<evidence type="ECO:0000256" key="1">
    <source>
        <dbReference type="SAM" id="Phobius"/>
    </source>
</evidence>
<feature type="transmembrane region" description="Helical" evidence="1">
    <location>
        <begin position="83"/>
        <end position="105"/>
    </location>
</feature>
<keyword evidence="1" id="KW-0812">Transmembrane</keyword>